<dbReference type="GO" id="GO:0006351">
    <property type="term" value="P:DNA-templated transcription"/>
    <property type="evidence" value="ECO:0007669"/>
    <property type="project" value="TreeGrafter"/>
</dbReference>
<proteinExistence type="inferred from homology"/>
<comment type="similarity">
    <text evidence="1">Belongs to the LysR transcriptional regulatory family.</text>
</comment>
<dbReference type="InterPro" id="IPR005119">
    <property type="entry name" value="LysR_subst-bd"/>
</dbReference>
<evidence type="ECO:0000313" key="6">
    <source>
        <dbReference type="EMBL" id="TCN80957.1"/>
    </source>
</evidence>
<dbReference type="PANTHER" id="PTHR30537">
    <property type="entry name" value="HTH-TYPE TRANSCRIPTIONAL REGULATOR"/>
    <property type="match status" value="1"/>
</dbReference>
<dbReference type="PROSITE" id="PS50931">
    <property type="entry name" value="HTH_LYSR"/>
    <property type="match status" value="1"/>
</dbReference>
<evidence type="ECO:0000256" key="4">
    <source>
        <dbReference type="ARBA" id="ARBA00023163"/>
    </source>
</evidence>
<dbReference type="Gene3D" id="1.10.10.10">
    <property type="entry name" value="Winged helix-like DNA-binding domain superfamily/Winged helix DNA-binding domain"/>
    <property type="match status" value="1"/>
</dbReference>
<dbReference type="InterPro" id="IPR036390">
    <property type="entry name" value="WH_DNA-bd_sf"/>
</dbReference>
<evidence type="ECO:0000256" key="1">
    <source>
        <dbReference type="ARBA" id="ARBA00009437"/>
    </source>
</evidence>
<name>A0A4R2F5Y1_9GAMM</name>
<dbReference type="OrthoDB" id="9786526at2"/>
<comment type="caution">
    <text evidence="6">The sequence shown here is derived from an EMBL/GenBank/DDBJ whole genome shotgun (WGS) entry which is preliminary data.</text>
</comment>
<keyword evidence="7" id="KW-1185">Reference proteome</keyword>
<dbReference type="InterPro" id="IPR058163">
    <property type="entry name" value="LysR-type_TF_proteobact-type"/>
</dbReference>
<reference evidence="6 7" key="1">
    <citation type="submission" date="2019-03" db="EMBL/GenBank/DDBJ databases">
        <title>Freshwater and sediment microbial communities from various areas in North America, analyzing microbe dynamics in response to fracking.</title>
        <authorList>
            <person name="Lamendella R."/>
        </authorList>
    </citation>
    <scope>NUCLEOTIDE SEQUENCE [LARGE SCALE GENOMIC DNA]</scope>
    <source>
        <strain evidence="6 7">74A</strain>
    </source>
</reference>
<gene>
    <name evidence="6" type="ORF">EDC91_12817</name>
</gene>
<dbReference type="GO" id="GO:0003700">
    <property type="term" value="F:DNA-binding transcription factor activity"/>
    <property type="evidence" value="ECO:0007669"/>
    <property type="project" value="InterPro"/>
</dbReference>
<dbReference type="EMBL" id="SLWF01000028">
    <property type="protein sequence ID" value="TCN80957.1"/>
    <property type="molecule type" value="Genomic_DNA"/>
</dbReference>
<evidence type="ECO:0000256" key="3">
    <source>
        <dbReference type="ARBA" id="ARBA00023125"/>
    </source>
</evidence>
<dbReference type="RefSeq" id="WP_133040002.1">
    <property type="nucleotide sequence ID" value="NZ_SLWF01000028.1"/>
</dbReference>
<keyword evidence="4" id="KW-0804">Transcription</keyword>
<protein>
    <submittedName>
        <fullName evidence="6">LysR family transcriptional regulator</fullName>
    </submittedName>
</protein>
<sequence>MQDRLEAMRIFLRVAELGSFTGASDSLGISRTQVSKTVQQLEQQWQVRLLQRTTRKVRLTLDGEQCLQRCQALLSDYSELEELFLRRERSLSGRIRIDMSQGFARHLLFPALQVFMAQHPQLILEISSTDRKVDIVAEGFDAVLRIGKLEQEGVVAKKLGYLQQVSVASATYIQRCGIPQTLGDLVQHQLVQYVTTFGDTGGFEYLDGQTLQMLPMPTSVFVNNSDAYVAACRGHLGIIQSPLLGLNQYLKTGELQQILPDIMVPSMPVYLLYPHRRHLSQRLRLLSDWLTQLLATGEGIVLSR</sequence>
<dbReference type="SUPFAM" id="SSF53850">
    <property type="entry name" value="Periplasmic binding protein-like II"/>
    <property type="match status" value="1"/>
</dbReference>
<organism evidence="6 7">
    <name type="scientific">Shewanella fodinae</name>
    <dbReference type="NCBI Taxonomy" id="552357"/>
    <lineage>
        <taxon>Bacteria</taxon>
        <taxon>Pseudomonadati</taxon>
        <taxon>Pseudomonadota</taxon>
        <taxon>Gammaproteobacteria</taxon>
        <taxon>Alteromonadales</taxon>
        <taxon>Shewanellaceae</taxon>
        <taxon>Shewanella</taxon>
    </lineage>
</organism>
<dbReference type="Pfam" id="PF03466">
    <property type="entry name" value="LysR_substrate"/>
    <property type="match status" value="1"/>
</dbReference>
<dbReference type="AlphaFoldDB" id="A0A4R2F5Y1"/>
<dbReference type="InterPro" id="IPR000847">
    <property type="entry name" value="LysR_HTH_N"/>
</dbReference>
<dbReference type="GO" id="GO:0043565">
    <property type="term" value="F:sequence-specific DNA binding"/>
    <property type="evidence" value="ECO:0007669"/>
    <property type="project" value="TreeGrafter"/>
</dbReference>
<dbReference type="Gene3D" id="3.40.190.290">
    <property type="match status" value="1"/>
</dbReference>
<evidence type="ECO:0000256" key="2">
    <source>
        <dbReference type="ARBA" id="ARBA00023015"/>
    </source>
</evidence>
<dbReference type="CDD" id="cd08472">
    <property type="entry name" value="PBP2_CrgA_like_3"/>
    <property type="match status" value="1"/>
</dbReference>
<dbReference type="PANTHER" id="PTHR30537:SF72">
    <property type="entry name" value="LYSR FAMILY TRANSCRIPTIONAL REGULATOR"/>
    <property type="match status" value="1"/>
</dbReference>
<dbReference type="InterPro" id="IPR036388">
    <property type="entry name" value="WH-like_DNA-bd_sf"/>
</dbReference>
<evidence type="ECO:0000259" key="5">
    <source>
        <dbReference type="PROSITE" id="PS50931"/>
    </source>
</evidence>
<keyword evidence="2" id="KW-0805">Transcription regulation</keyword>
<dbReference type="Proteomes" id="UP000294832">
    <property type="component" value="Unassembled WGS sequence"/>
</dbReference>
<dbReference type="FunFam" id="1.10.10.10:FF:000001">
    <property type="entry name" value="LysR family transcriptional regulator"/>
    <property type="match status" value="1"/>
</dbReference>
<dbReference type="Pfam" id="PF00126">
    <property type="entry name" value="HTH_1"/>
    <property type="match status" value="1"/>
</dbReference>
<dbReference type="SUPFAM" id="SSF46785">
    <property type="entry name" value="Winged helix' DNA-binding domain"/>
    <property type="match status" value="1"/>
</dbReference>
<feature type="domain" description="HTH lysR-type" evidence="5">
    <location>
        <begin position="3"/>
        <end position="60"/>
    </location>
</feature>
<accession>A0A4R2F5Y1</accession>
<keyword evidence="3" id="KW-0238">DNA-binding</keyword>
<evidence type="ECO:0000313" key="7">
    <source>
        <dbReference type="Proteomes" id="UP000294832"/>
    </source>
</evidence>